<gene>
    <name evidence="1" type="ORF">AVEN_98789_1</name>
</gene>
<organism evidence="1 2">
    <name type="scientific">Araneus ventricosus</name>
    <name type="common">Orbweaver spider</name>
    <name type="synonym">Epeira ventricosa</name>
    <dbReference type="NCBI Taxonomy" id="182803"/>
    <lineage>
        <taxon>Eukaryota</taxon>
        <taxon>Metazoa</taxon>
        <taxon>Ecdysozoa</taxon>
        <taxon>Arthropoda</taxon>
        <taxon>Chelicerata</taxon>
        <taxon>Arachnida</taxon>
        <taxon>Araneae</taxon>
        <taxon>Araneomorphae</taxon>
        <taxon>Entelegynae</taxon>
        <taxon>Araneoidea</taxon>
        <taxon>Araneidae</taxon>
        <taxon>Araneus</taxon>
    </lineage>
</organism>
<dbReference type="EMBL" id="BGPR01002446">
    <property type="protein sequence ID" value="GBM73557.1"/>
    <property type="molecule type" value="Genomic_DNA"/>
</dbReference>
<proteinExistence type="predicted"/>
<name>A0A4Y2I760_ARAVE</name>
<dbReference type="Proteomes" id="UP000499080">
    <property type="component" value="Unassembled WGS sequence"/>
</dbReference>
<evidence type="ECO:0000313" key="1">
    <source>
        <dbReference type="EMBL" id="GBM73557.1"/>
    </source>
</evidence>
<protein>
    <submittedName>
        <fullName evidence="1">Uncharacterized protein</fullName>
    </submittedName>
</protein>
<reference evidence="1 2" key="1">
    <citation type="journal article" date="2019" name="Sci. Rep.">
        <title>Orb-weaving spider Araneus ventricosus genome elucidates the spidroin gene catalogue.</title>
        <authorList>
            <person name="Kono N."/>
            <person name="Nakamura H."/>
            <person name="Ohtoshi R."/>
            <person name="Moran D.A.P."/>
            <person name="Shinohara A."/>
            <person name="Yoshida Y."/>
            <person name="Fujiwara M."/>
            <person name="Mori M."/>
            <person name="Tomita M."/>
            <person name="Arakawa K."/>
        </authorList>
    </citation>
    <scope>NUCLEOTIDE SEQUENCE [LARGE SCALE GENOMIC DNA]</scope>
</reference>
<dbReference type="AlphaFoldDB" id="A0A4Y2I760"/>
<keyword evidence="2" id="KW-1185">Reference proteome</keyword>
<evidence type="ECO:0000313" key="2">
    <source>
        <dbReference type="Proteomes" id="UP000499080"/>
    </source>
</evidence>
<comment type="caution">
    <text evidence="1">The sequence shown here is derived from an EMBL/GenBank/DDBJ whole genome shotgun (WGS) entry which is preliminary data.</text>
</comment>
<sequence length="251" mass="27328">MHRFPPVLTHDITHCQFAVHLPQGTFSPPSLPTITLHSLPTIHSHSLPTALHSLPQPLLITGLSTHCQLPHSSFTVRSIIAHVQSASLVTDLITSSCPHYDPSSLLQYSPLRGAHAITMALRIAMDDSLLHCLLKPHMRLICVTITQFLTFPSFLADLAVLTASYVMLPTRFICTFQAFPVAAPGPSFRLAFHVQVRLSFGALLAAGRHHVTRCRTGSSPLARARTGSASAFGVAPPVRRSVFHVFDAFTP</sequence>
<accession>A0A4Y2I760</accession>